<dbReference type="OrthoDB" id="9797895at2"/>
<dbReference type="PANTHER" id="PTHR33542">
    <property type="entry name" value="SIROHYDROCHLORIN FERROCHELATASE, CHLOROPLASTIC"/>
    <property type="match status" value="1"/>
</dbReference>
<keyword evidence="4" id="KW-1185">Reference proteome</keyword>
<evidence type="ECO:0000256" key="1">
    <source>
        <dbReference type="ARBA" id="ARBA00022723"/>
    </source>
</evidence>
<dbReference type="RefSeq" id="WP_088383911.1">
    <property type="nucleotide sequence ID" value="NZ_NIOF01000002.1"/>
</dbReference>
<dbReference type="Proteomes" id="UP000197468">
    <property type="component" value="Unassembled WGS sequence"/>
</dbReference>
<keyword evidence="1" id="KW-0479">Metal-binding</keyword>
<dbReference type="PANTHER" id="PTHR33542:SF3">
    <property type="entry name" value="SIROHYDROCHLORIN FERROCHELATASE, CHLOROPLASTIC"/>
    <property type="match status" value="1"/>
</dbReference>
<dbReference type="Gene3D" id="3.40.50.1400">
    <property type="match status" value="1"/>
</dbReference>
<evidence type="ECO:0000313" key="3">
    <source>
        <dbReference type="EMBL" id="OWQ92052.1"/>
    </source>
</evidence>
<gene>
    <name evidence="3" type="ORF">CDN99_06770</name>
</gene>
<dbReference type="AlphaFoldDB" id="A0A246JHL8"/>
<dbReference type="InterPro" id="IPR050963">
    <property type="entry name" value="Sirohydro_Cobaltochel/CbiX"/>
</dbReference>
<name>A0A246JHL8_9BURK</name>
<dbReference type="EMBL" id="NIOF01000002">
    <property type="protein sequence ID" value="OWQ92052.1"/>
    <property type="molecule type" value="Genomic_DNA"/>
</dbReference>
<evidence type="ECO:0000313" key="4">
    <source>
        <dbReference type="Proteomes" id="UP000197468"/>
    </source>
</evidence>
<sequence>MDGLLLFAHGARDPAWAGPFQAIAAELQDQRPDLPIALAYLELMTPDIATAAGALAARGCTRIQIVPMFLGASGHVRRDVPPLVEALRSRHPGILFLLHDAIGEQPSVIKAMAGATLDLVAGPHDTVSAPFLP</sequence>
<dbReference type="GO" id="GO:0046872">
    <property type="term" value="F:metal ion binding"/>
    <property type="evidence" value="ECO:0007669"/>
    <property type="project" value="UniProtKB-KW"/>
</dbReference>
<comment type="caution">
    <text evidence="3">The sequence shown here is derived from an EMBL/GenBank/DDBJ whole genome shotgun (WGS) entry which is preliminary data.</text>
</comment>
<dbReference type="InterPro" id="IPR002762">
    <property type="entry name" value="CbiX-like"/>
</dbReference>
<dbReference type="Pfam" id="PF01903">
    <property type="entry name" value="CbiX"/>
    <property type="match status" value="1"/>
</dbReference>
<proteinExistence type="predicted"/>
<organism evidence="3 4">
    <name type="scientific">Roseateles aquatilis</name>
    <dbReference type="NCBI Taxonomy" id="431061"/>
    <lineage>
        <taxon>Bacteria</taxon>
        <taxon>Pseudomonadati</taxon>
        <taxon>Pseudomonadota</taxon>
        <taxon>Betaproteobacteria</taxon>
        <taxon>Burkholderiales</taxon>
        <taxon>Sphaerotilaceae</taxon>
        <taxon>Roseateles</taxon>
    </lineage>
</organism>
<dbReference type="SUPFAM" id="SSF53800">
    <property type="entry name" value="Chelatase"/>
    <property type="match status" value="1"/>
</dbReference>
<keyword evidence="2" id="KW-0456">Lyase</keyword>
<dbReference type="CDD" id="cd03416">
    <property type="entry name" value="CbiX_SirB_N"/>
    <property type="match status" value="1"/>
</dbReference>
<protein>
    <submittedName>
        <fullName evidence="3">Cobalamin biosynthesis protein CbiX</fullName>
    </submittedName>
</protein>
<accession>A0A246JHL8</accession>
<evidence type="ECO:0000256" key="2">
    <source>
        <dbReference type="ARBA" id="ARBA00023239"/>
    </source>
</evidence>
<reference evidence="3 4" key="1">
    <citation type="journal article" date="2008" name="Int. J. Syst. Evol. Microbiol.">
        <title>Description of Roseateles aquatilis sp. nov. and Roseateles terrae sp. nov., in the class Betaproteobacteria, and emended description of the genus Roseateles.</title>
        <authorList>
            <person name="Gomila M."/>
            <person name="Bowien B."/>
            <person name="Falsen E."/>
            <person name="Moore E.R."/>
            <person name="Lalucat J."/>
        </authorList>
    </citation>
    <scope>NUCLEOTIDE SEQUENCE [LARGE SCALE GENOMIC DNA]</scope>
    <source>
        <strain evidence="3 4">CCUG 48205</strain>
    </source>
</reference>
<dbReference type="GO" id="GO:0016829">
    <property type="term" value="F:lyase activity"/>
    <property type="evidence" value="ECO:0007669"/>
    <property type="project" value="UniProtKB-KW"/>
</dbReference>